<evidence type="ECO:0000313" key="1">
    <source>
        <dbReference type="EMBL" id="DAD72834.1"/>
    </source>
</evidence>
<dbReference type="EMBL" id="BK014726">
    <property type="protein sequence ID" value="DAD72834.1"/>
    <property type="molecule type" value="Genomic_DNA"/>
</dbReference>
<protein>
    <submittedName>
        <fullName evidence="1">Uncharacterized protein</fullName>
    </submittedName>
</protein>
<accession>A0A8S5LSC2</accession>
<proteinExistence type="predicted"/>
<reference evidence="1" key="1">
    <citation type="journal article" date="2021" name="Proc. Natl. Acad. Sci. U.S.A.">
        <title>A Catalog of Tens of Thousands of Viruses from Human Metagenomes Reveals Hidden Associations with Chronic Diseases.</title>
        <authorList>
            <person name="Tisza M.J."/>
            <person name="Buck C.B."/>
        </authorList>
    </citation>
    <scope>NUCLEOTIDE SEQUENCE</scope>
    <source>
        <strain evidence="1">CtYBm1</strain>
    </source>
</reference>
<organism evidence="1">
    <name type="scientific">Siphoviridae sp. ctYBm1</name>
    <dbReference type="NCBI Taxonomy" id="2826374"/>
    <lineage>
        <taxon>Viruses</taxon>
        <taxon>Duplodnaviria</taxon>
        <taxon>Heunggongvirae</taxon>
        <taxon>Uroviricota</taxon>
        <taxon>Caudoviricetes</taxon>
    </lineage>
</organism>
<name>A0A8S5LSC2_9CAUD</name>
<sequence length="144" mass="16394">MTVDVSKIIAWYDVRIGENVRLTDEQAFKMAAKYGGLTDPEFEFQIAEDVVAWLEDNDFREVTDERKFGDVLIVNDGLFIGIVGNTEGEIFFSNELQIVRHMESDVFKEGEHVIVCRYNGDVTLPNPTVKDIARIKFEEASIEA</sequence>